<evidence type="ECO:0000256" key="4">
    <source>
        <dbReference type="SAM" id="SignalP"/>
    </source>
</evidence>
<dbReference type="PANTHER" id="PTHR12236:SF79">
    <property type="entry name" value="CUTICULAR PROTEIN 50CB-RELATED"/>
    <property type="match status" value="1"/>
</dbReference>
<organism evidence="5 6">
    <name type="scientific">Meganyctiphanes norvegica</name>
    <name type="common">Northern krill</name>
    <name type="synonym">Thysanopoda norvegica</name>
    <dbReference type="NCBI Taxonomy" id="48144"/>
    <lineage>
        <taxon>Eukaryota</taxon>
        <taxon>Metazoa</taxon>
        <taxon>Ecdysozoa</taxon>
        <taxon>Arthropoda</taxon>
        <taxon>Crustacea</taxon>
        <taxon>Multicrustacea</taxon>
        <taxon>Malacostraca</taxon>
        <taxon>Eumalacostraca</taxon>
        <taxon>Eucarida</taxon>
        <taxon>Euphausiacea</taxon>
        <taxon>Euphausiidae</taxon>
        <taxon>Meganyctiphanes</taxon>
    </lineage>
</organism>
<dbReference type="GO" id="GO:0005615">
    <property type="term" value="C:extracellular space"/>
    <property type="evidence" value="ECO:0007669"/>
    <property type="project" value="TreeGrafter"/>
</dbReference>
<feature type="chain" id="PRO_5043483641" evidence="4">
    <location>
        <begin position="29"/>
        <end position="145"/>
    </location>
</feature>
<dbReference type="GO" id="GO:0031012">
    <property type="term" value="C:extracellular matrix"/>
    <property type="evidence" value="ECO:0007669"/>
    <property type="project" value="TreeGrafter"/>
</dbReference>
<dbReference type="EMBL" id="CAXKWB010071760">
    <property type="protein sequence ID" value="CAL4195477.1"/>
    <property type="molecule type" value="Genomic_DNA"/>
</dbReference>
<comment type="caution">
    <text evidence="5">The sequence shown here is derived from an EMBL/GenBank/DDBJ whole genome shotgun (WGS) entry which is preliminary data.</text>
</comment>
<dbReference type="Proteomes" id="UP001497623">
    <property type="component" value="Unassembled WGS sequence"/>
</dbReference>
<feature type="compositionally biased region" description="Low complexity" evidence="3">
    <location>
        <begin position="124"/>
        <end position="145"/>
    </location>
</feature>
<dbReference type="InterPro" id="IPR051217">
    <property type="entry name" value="Insect_Cuticle_Struc_Prot"/>
</dbReference>
<dbReference type="Pfam" id="PF00379">
    <property type="entry name" value="Chitin_bind_4"/>
    <property type="match status" value="1"/>
</dbReference>
<keyword evidence="1 2" id="KW-0193">Cuticle</keyword>
<dbReference type="InterPro" id="IPR000618">
    <property type="entry name" value="Insect_cuticle"/>
</dbReference>
<name>A0AAV2SFU7_MEGNR</name>
<evidence type="ECO:0000313" key="6">
    <source>
        <dbReference type="Proteomes" id="UP001497623"/>
    </source>
</evidence>
<gene>
    <name evidence="5" type="ORF">MNOR_LOCUS37055</name>
</gene>
<dbReference type="PROSITE" id="PS51155">
    <property type="entry name" value="CHIT_BIND_RR_2"/>
    <property type="match status" value="1"/>
</dbReference>
<dbReference type="PANTHER" id="PTHR12236">
    <property type="entry name" value="STRUCTURAL CONTITUENT OF CUTICLE"/>
    <property type="match status" value="1"/>
</dbReference>
<evidence type="ECO:0000256" key="1">
    <source>
        <dbReference type="ARBA" id="ARBA00022460"/>
    </source>
</evidence>
<reference evidence="5 6" key="1">
    <citation type="submission" date="2024-05" db="EMBL/GenBank/DDBJ databases">
        <authorList>
            <person name="Wallberg A."/>
        </authorList>
    </citation>
    <scope>NUCLEOTIDE SEQUENCE [LARGE SCALE GENOMIC DNA]</scope>
</reference>
<evidence type="ECO:0000256" key="2">
    <source>
        <dbReference type="PROSITE-ProRule" id="PRU00497"/>
    </source>
</evidence>
<dbReference type="PRINTS" id="PR00947">
    <property type="entry name" value="CUTICLE"/>
</dbReference>
<accession>A0AAV2SFU7</accession>
<feature type="signal peptide" evidence="4">
    <location>
        <begin position="1"/>
        <end position="28"/>
    </location>
</feature>
<sequence>SIDSNILNTNMIAKVVCAAVLLVACVAAQHGNGGGGYGKPTGMPYDFGYGVKDEYRGVNFGQDEESDGNVVRGSYTVQLPDGRTQIVTYEADHDNGYRANVEYVGEAQFPHEFGPPVTFKPQTSGYQKPQQQQSYQPPKQSGGYQ</sequence>
<dbReference type="InterPro" id="IPR031311">
    <property type="entry name" value="CHIT_BIND_RR_consensus"/>
</dbReference>
<dbReference type="GO" id="GO:0042302">
    <property type="term" value="F:structural constituent of cuticle"/>
    <property type="evidence" value="ECO:0007669"/>
    <property type="project" value="UniProtKB-UniRule"/>
</dbReference>
<feature type="non-terminal residue" evidence="5">
    <location>
        <position position="1"/>
    </location>
</feature>
<keyword evidence="6" id="KW-1185">Reference proteome</keyword>
<evidence type="ECO:0000256" key="3">
    <source>
        <dbReference type="SAM" id="MobiDB-lite"/>
    </source>
</evidence>
<keyword evidence="4" id="KW-0732">Signal</keyword>
<protein>
    <submittedName>
        <fullName evidence="5">Uncharacterized protein</fullName>
    </submittedName>
</protein>
<evidence type="ECO:0000313" key="5">
    <source>
        <dbReference type="EMBL" id="CAL4195477.1"/>
    </source>
</evidence>
<proteinExistence type="predicted"/>
<dbReference type="AlphaFoldDB" id="A0AAV2SFU7"/>
<feature type="region of interest" description="Disordered" evidence="3">
    <location>
        <begin position="112"/>
        <end position="145"/>
    </location>
</feature>
<dbReference type="PROSITE" id="PS00233">
    <property type="entry name" value="CHIT_BIND_RR_1"/>
    <property type="match status" value="1"/>
</dbReference>